<dbReference type="InterPro" id="IPR050519">
    <property type="entry name" value="Glycosyltransf_28_UgtP"/>
</dbReference>
<dbReference type="SUPFAM" id="SSF53756">
    <property type="entry name" value="UDP-Glycosyltransferase/glycogen phosphorylase"/>
    <property type="match status" value="1"/>
</dbReference>
<dbReference type="Pfam" id="PF06925">
    <property type="entry name" value="MGDG_synth"/>
    <property type="match status" value="1"/>
</dbReference>
<keyword evidence="8" id="KW-1185">Reference proteome</keyword>
<evidence type="ECO:0000313" key="8">
    <source>
        <dbReference type="Proteomes" id="UP001198163"/>
    </source>
</evidence>
<dbReference type="InterPro" id="IPR007235">
    <property type="entry name" value="Glyco_trans_28_C"/>
</dbReference>
<comment type="similarity">
    <text evidence="2">Belongs to the glycosyltransferase 28 family.</text>
</comment>
<keyword evidence="3 7" id="KW-0328">Glycosyltransferase</keyword>
<evidence type="ECO:0000259" key="5">
    <source>
        <dbReference type="Pfam" id="PF04101"/>
    </source>
</evidence>
<comment type="caution">
    <text evidence="7">The sequence shown here is derived from an EMBL/GenBank/DDBJ whole genome shotgun (WGS) entry which is preliminary data.</text>
</comment>
<accession>A0AAE3EK07</accession>
<keyword evidence="4 7" id="KW-0808">Transferase</keyword>
<dbReference type="EMBL" id="JAINWA010000003">
    <property type="protein sequence ID" value="MCD1654893.1"/>
    <property type="molecule type" value="Genomic_DNA"/>
</dbReference>
<sequence length="380" mass="43322">MKEQIAFLYMNTGGGHIAPARALEKEINRLFPDDCGTVLHHGFSERMKASRFFFEDGYRLTTNYFESGYVLFYRMTAWPIAIHFGNYLISVHGITDLIRFFRSNNITKVVCLHEVLILITRAALDAVDPSIPLITVVTDPYTAHGLWFYEKRNNLVVFSEKLRAEAIEKHGFPEDRLHVFPFILSRKFDQPYTEEEKRLARERLGFPQDGKILLVAGGGEGLKKADRLVSRFADDERSETLVVVCGKNSILRRRVEAIAESKRAKNIRVYGFVPFMCDLVNIADCVITKGGASTVMEVLAAKKPVIFSTFIRGQEWGNVLFAVNSGAGWHLTKPRQILDKAYEILEDSSLREKIRSRIDRLALRNGLEEVARFIHSFKKG</sequence>
<dbReference type="AlphaFoldDB" id="A0AAE3EK07"/>
<evidence type="ECO:0000256" key="1">
    <source>
        <dbReference type="ARBA" id="ARBA00004370"/>
    </source>
</evidence>
<feature type="domain" description="Diacylglycerol glucosyltransferase N-terminal" evidence="6">
    <location>
        <begin position="16"/>
        <end position="180"/>
    </location>
</feature>
<gene>
    <name evidence="7" type="ORF">K7J14_09300</name>
</gene>
<reference evidence="7" key="1">
    <citation type="submission" date="2021-08" db="EMBL/GenBank/DDBJ databases">
        <title>Comparative analyses of Brucepasteria parasyntrophica and Teretinema zuelzerae.</title>
        <authorList>
            <person name="Song Y."/>
            <person name="Brune A."/>
        </authorList>
    </citation>
    <scope>NUCLEOTIDE SEQUENCE</scope>
    <source>
        <strain evidence="7">DSM 1903</strain>
    </source>
</reference>
<dbReference type="GO" id="GO:0009247">
    <property type="term" value="P:glycolipid biosynthetic process"/>
    <property type="evidence" value="ECO:0007669"/>
    <property type="project" value="InterPro"/>
</dbReference>
<evidence type="ECO:0000256" key="3">
    <source>
        <dbReference type="ARBA" id="ARBA00022676"/>
    </source>
</evidence>
<dbReference type="PANTHER" id="PTHR43025:SF3">
    <property type="entry name" value="MONOGALACTOSYLDIACYLGLYCEROL SYNTHASE 1, CHLOROPLASTIC"/>
    <property type="match status" value="1"/>
</dbReference>
<dbReference type="Proteomes" id="UP001198163">
    <property type="component" value="Unassembled WGS sequence"/>
</dbReference>
<dbReference type="Pfam" id="PF04101">
    <property type="entry name" value="Glyco_tran_28_C"/>
    <property type="match status" value="1"/>
</dbReference>
<evidence type="ECO:0000313" key="7">
    <source>
        <dbReference type="EMBL" id="MCD1654893.1"/>
    </source>
</evidence>
<feature type="domain" description="Glycosyl transferase family 28 C-terminal" evidence="5">
    <location>
        <begin position="213"/>
        <end position="321"/>
    </location>
</feature>
<evidence type="ECO:0000256" key="4">
    <source>
        <dbReference type="ARBA" id="ARBA00022679"/>
    </source>
</evidence>
<dbReference type="GO" id="GO:0016020">
    <property type="term" value="C:membrane"/>
    <property type="evidence" value="ECO:0007669"/>
    <property type="project" value="UniProtKB-SubCell"/>
</dbReference>
<dbReference type="RefSeq" id="WP_230755537.1">
    <property type="nucleotide sequence ID" value="NZ_JAINWA010000003.1"/>
</dbReference>
<dbReference type="EC" id="2.4.-.-" evidence="7"/>
<dbReference type="PANTHER" id="PTHR43025">
    <property type="entry name" value="MONOGALACTOSYLDIACYLGLYCEROL SYNTHASE"/>
    <property type="match status" value="1"/>
</dbReference>
<name>A0AAE3EK07_9SPIR</name>
<dbReference type="InterPro" id="IPR009695">
    <property type="entry name" value="Diacylglyc_glucosyltr_N"/>
</dbReference>
<comment type="subcellular location">
    <subcellularLocation>
        <location evidence="1">Membrane</location>
    </subcellularLocation>
</comment>
<proteinExistence type="inferred from homology"/>
<dbReference type="GO" id="GO:0016758">
    <property type="term" value="F:hexosyltransferase activity"/>
    <property type="evidence" value="ECO:0007669"/>
    <property type="project" value="InterPro"/>
</dbReference>
<evidence type="ECO:0000259" key="6">
    <source>
        <dbReference type="Pfam" id="PF06925"/>
    </source>
</evidence>
<organism evidence="7 8">
    <name type="scientific">Teretinema zuelzerae</name>
    <dbReference type="NCBI Taxonomy" id="156"/>
    <lineage>
        <taxon>Bacteria</taxon>
        <taxon>Pseudomonadati</taxon>
        <taxon>Spirochaetota</taxon>
        <taxon>Spirochaetia</taxon>
        <taxon>Spirochaetales</taxon>
        <taxon>Treponemataceae</taxon>
        <taxon>Teretinema</taxon>
    </lineage>
</organism>
<evidence type="ECO:0000256" key="2">
    <source>
        <dbReference type="ARBA" id="ARBA00006962"/>
    </source>
</evidence>
<dbReference type="Gene3D" id="3.40.50.2000">
    <property type="entry name" value="Glycogen Phosphorylase B"/>
    <property type="match status" value="1"/>
</dbReference>
<protein>
    <submittedName>
        <fullName evidence="7">Glycosyltransferase</fullName>
        <ecNumber evidence="7">2.4.-.-</ecNumber>
    </submittedName>
</protein>